<dbReference type="GeneID" id="104733657"/>
<sequence>MGGLTACRDSVRSIRDYVRASTAAVWPVKVPPFVPPITFTADDLDRVNFPHNDPLIIELHVGESEVTRIMVDTGSSVNVIFRDVLDKMEVNNREIKPSIRPLTGFDGNYMMTSGIIKLPIYVSGVPSWHKFVVVDKPAVYNIILGSPWIHNMKAVPSTYHQCVKFPLSGQIFTIKGN</sequence>
<protein>
    <submittedName>
        <fullName evidence="2">Uncharacterized protein LOC104733657</fullName>
    </submittedName>
</protein>
<dbReference type="RefSeq" id="XP_010451522.1">
    <property type="nucleotide sequence ID" value="XM_010453220.1"/>
</dbReference>
<accession>A0ABM0V6B3</accession>
<reference evidence="2" key="2">
    <citation type="submission" date="2025-08" db="UniProtKB">
        <authorList>
            <consortium name="RefSeq"/>
        </authorList>
    </citation>
    <scope>IDENTIFICATION</scope>
    <source>
        <tissue evidence="2">Leaf</tissue>
    </source>
</reference>
<dbReference type="PANTHER" id="PTHR33240:SF8">
    <property type="entry name" value="OS03G0439900 PROTEIN"/>
    <property type="match status" value="1"/>
</dbReference>
<dbReference type="SUPFAM" id="SSF50630">
    <property type="entry name" value="Acid proteases"/>
    <property type="match status" value="1"/>
</dbReference>
<keyword evidence="1" id="KW-1185">Reference proteome</keyword>
<reference evidence="1" key="1">
    <citation type="journal article" date="2014" name="Nat. Commun.">
        <title>The emerging biofuel crop Camelina sativa retains a highly undifferentiated hexaploid genome structure.</title>
        <authorList>
            <person name="Kagale S."/>
            <person name="Koh C."/>
            <person name="Nixon J."/>
            <person name="Bollina V."/>
            <person name="Clarke W.E."/>
            <person name="Tuteja R."/>
            <person name="Spillane C."/>
            <person name="Robinson S.J."/>
            <person name="Links M.G."/>
            <person name="Clarke C."/>
            <person name="Higgins E.E."/>
            <person name="Huebert T."/>
            <person name="Sharpe A.G."/>
            <person name="Parkin I.A."/>
        </authorList>
    </citation>
    <scope>NUCLEOTIDE SEQUENCE [LARGE SCALE GENOMIC DNA]</scope>
    <source>
        <strain evidence="1">cv. DH55</strain>
    </source>
</reference>
<dbReference type="PANTHER" id="PTHR33240">
    <property type="entry name" value="OS08G0508500 PROTEIN"/>
    <property type="match status" value="1"/>
</dbReference>
<name>A0ABM0V6B3_CAMSA</name>
<dbReference type="CDD" id="cd00303">
    <property type="entry name" value="retropepsin_like"/>
    <property type="match status" value="1"/>
</dbReference>
<proteinExistence type="predicted"/>
<evidence type="ECO:0000313" key="2">
    <source>
        <dbReference type="RefSeq" id="XP_010451522.1"/>
    </source>
</evidence>
<gene>
    <name evidence="2" type="primary">LOC104733657</name>
</gene>
<dbReference type="Gene3D" id="2.40.70.10">
    <property type="entry name" value="Acid Proteases"/>
    <property type="match status" value="1"/>
</dbReference>
<evidence type="ECO:0000313" key="1">
    <source>
        <dbReference type="Proteomes" id="UP000694864"/>
    </source>
</evidence>
<dbReference type="Proteomes" id="UP000694864">
    <property type="component" value="Chromosome 12"/>
</dbReference>
<dbReference type="InterPro" id="IPR021109">
    <property type="entry name" value="Peptidase_aspartic_dom_sf"/>
</dbReference>
<organism evidence="1 2">
    <name type="scientific">Camelina sativa</name>
    <name type="common">False flax</name>
    <name type="synonym">Myagrum sativum</name>
    <dbReference type="NCBI Taxonomy" id="90675"/>
    <lineage>
        <taxon>Eukaryota</taxon>
        <taxon>Viridiplantae</taxon>
        <taxon>Streptophyta</taxon>
        <taxon>Embryophyta</taxon>
        <taxon>Tracheophyta</taxon>
        <taxon>Spermatophyta</taxon>
        <taxon>Magnoliopsida</taxon>
        <taxon>eudicotyledons</taxon>
        <taxon>Gunneridae</taxon>
        <taxon>Pentapetalae</taxon>
        <taxon>rosids</taxon>
        <taxon>malvids</taxon>
        <taxon>Brassicales</taxon>
        <taxon>Brassicaceae</taxon>
        <taxon>Camelineae</taxon>
        <taxon>Camelina</taxon>
    </lineage>
</organism>